<organism evidence="5 6">
    <name type="scientific">Vitis vinifera</name>
    <name type="common">Grape</name>
    <dbReference type="NCBI Taxonomy" id="29760"/>
    <lineage>
        <taxon>Eukaryota</taxon>
        <taxon>Viridiplantae</taxon>
        <taxon>Streptophyta</taxon>
        <taxon>Embryophyta</taxon>
        <taxon>Tracheophyta</taxon>
        <taxon>Spermatophyta</taxon>
        <taxon>Magnoliopsida</taxon>
        <taxon>eudicotyledons</taxon>
        <taxon>Gunneridae</taxon>
        <taxon>Pentapetalae</taxon>
        <taxon>rosids</taxon>
        <taxon>Vitales</taxon>
        <taxon>Vitaceae</taxon>
        <taxon>Viteae</taxon>
        <taxon>Vitis</taxon>
    </lineage>
</organism>
<feature type="repeat" description="WD" evidence="4">
    <location>
        <begin position="399"/>
        <end position="434"/>
    </location>
</feature>
<dbReference type="InterPro" id="IPR015943">
    <property type="entry name" value="WD40/YVTN_repeat-like_dom_sf"/>
</dbReference>
<evidence type="ECO:0000313" key="6">
    <source>
        <dbReference type="Proteomes" id="UP000288805"/>
    </source>
</evidence>
<keyword evidence="1 4" id="KW-0853">WD repeat</keyword>
<dbReference type="PANTHER" id="PTHR19920:SF0">
    <property type="entry name" value="CYTOSOLIC IRON-SULFUR PROTEIN ASSEMBLY PROTEIN CIAO1-RELATED"/>
    <property type="match status" value="1"/>
</dbReference>
<comment type="function">
    <text evidence="3">Essential component of the cytosolic iron-sulfur (Fe/S) protein assembly machinery. Required for the maturation of extramitochondrial Fe/S proteins.</text>
</comment>
<reference evidence="5 6" key="1">
    <citation type="journal article" date="2018" name="PLoS Genet.">
        <title>Population sequencing reveals clonal diversity and ancestral inbreeding in the grapevine cultivar Chardonnay.</title>
        <authorList>
            <person name="Roach M.J."/>
            <person name="Johnson D.L."/>
            <person name="Bohlmann J."/>
            <person name="van Vuuren H.J."/>
            <person name="Jones S.J."/>
            <person name="Pretorius I.S."/>
            <person name="Schmidt S.A."/>
            <person name="Borneman A.R."/>
        </authorList>
    </citation>
    <scope>NUCLEOTIDE SEQUENCE [LARGE SCALE GENOMIC DNA]</scope>
    <source>
        <strain evidence="6">cv. Chardonnay</strain>
        <tissue evidence="5">Leaf</tissue>
    </source>
</reference>
<evidence type="ECO:0000256" key="2">
    <source>
        <dbReference type="ARBA" id="ARBA00022737"/>
    </source>
</evidence>
<comment type="caution">
    <text evidence="5">The sequence shown here is derived from an EMBL/GenBank/DDBJ whole genome shotgun (WGS) entry which is preliminary data.</text>
</comment>
<feature type="repeat" description="WD" evidence="4">
    <location>
        <begin position="63"/>
        <end position="96"/>
    </location>
</feature>
<protein>
    <recommendedName>
        <fullName evidence="3">Probable cytosolic iron-sulfur protein assembly protein CIAO1 homolog</fullName>
    </recommendedName>
</protein>
<dbReference type="GO" id="GO:0097361">
    <property type="term" value="C:cytosolic [4Fe-4S] assembly targeting complex"/>
    <property type="evidence" value="ECO:0007669"/>
    <property type="project" value="InterPro"/>
</dbReference>
<dbReference type="InterPro" id="IPR001680">
    <property type="entry name" value="WD40_rpt"/>
</dbReference>
<evidence type="ECO:0000313" key="5">
    <source>
        <dbReference type="EMBL" id="RVX11818.1"/>
    </source>
</evidence>
<evidence type="ECO:0000256" key="4">
    <source>
        <dbReference type="PROSITE-ProRule" id="PRU00221"/>
    </source>
</evidence>
<dbReference type="CDD" id="cd00200">
    <property type="entry name" value="WD40"/>
    <property type="match status" value="1"/>
</dbReference>
<dbReference type="PRINTS" id="PR00320">
    <property type="entry name" value="GPROTEINBRPT"/>
</dbReference>
<dbReference type="InterPro" id="IPR019775">
    <property type="entry name" value="WD40_repeat_CS"/>
</dbReference>
<dbReference type="AlphaFoldDB" id="A0A438JSA2"/>
<dbReference type="InterPro" id="IPR020472">
    <property type="entry name" value="WD40_PAC1"/>
</dbReference>
<feature type="repeat" description="WD" evidence="4">
    <location>
        <begin position="16"/>
        <end position="48"/>
    </location>
</feature>
<dbReference type="Gene3D" id="2.130.10.10">
    <property type="entry name" value="YVTN repeat-like/Quinoprotein amine dehydrogenase"/>
    <property type="match status" value="2"/>
</dbReference>
<dbReference type="Proteomes" id="UP000288805">
    <property type="component" value="Unassembled WGS sequence"/>
</dbReference>
<accession>A0A438JSA2</accession>
<evidence type="ECO:0000256" key="3">
    <source>
        <dbReference type="HAMAP-Rule" id="MF_03037"/>
    </source>
</evidence>
<dbReference type="Pfam" id="PF00400">
    <property type="entry name" value="WD40"/>
    <property type="match status" value="5"/>
</dbReference>
<dbReference type="SMART" id="SM00320">
    <property type="entry name" value="WD40"/>
    <property type="match status" value="6"/>
</dbReference>
<dbReference type="PROSITE" id="PS50294">
    <property type="entry name" value="WD_REPEATS_REGION"/>
    <property type="match status" value="5"/>
</dbReference>
<dbReference type="InterPro" id="IPR036322">
    <property type="entry name" value="WD40_repeat_dom_sf"/>
</dbReference>
<dbReference type="EMBL" id="QGNW01000029">
    <property type="protein sequence ID" value="RVX11818.1"/>
    <property type="molecule type" value="Genomic_DNA"/>
</dbReference>
<proteinExistence type="inferred from homology"/>
<evidence type="ECO:0000256" key="1">
    <source>
        <dbReference type="ARBA" id="ARBA00022574"/>
    </source>
</evidence>
<dbReference type="HAMAP" id="MF_03037">
    <property type="entry name" value="ciao1"/>
    <property type="match status" value="1"/>
</dbReference>
<comment type="similarity">
    <text evidence="3">Belongs to the WD repeat CIA1 family.</text>
</comment>
<dbReference type="PROSITE" id="PS00678">
    <property type="entry name" value="WD_REPEATS_1"/>
    <property type="match status" value="3"/>
</dbReference>
<feature type="repeat" description="WD" evidence="4">
    <location>
        <begin position="152"/>
        <end position="183"/>
    </location>
</feature>
<dbReference type="InterPro" id="IPR028608">
    <property type="entry name" value="CIAO1/Cia1"/>
</dbReference>
<dbReference type="PANTHER" id="PTHR19920">
    <property type="entry name" value="WD40 PROTEIN CIAO1"/>
    <property type="match status" value="1"/>
</dbReference>
<gene>
    <name evidence="5" type="primary">CIA1_0</name>
    <name evidence="5" type="ORF">CK203_009611</name>
</gene>
<name>A0A438JSA2_VITVI</name>
<dbReference type="PROSITE" id="PS50082">
    <property type="entry name" value="WD_REPEATS_2"/>
    <property type="match status" value="5"/>
</dbReference>
<sequence>MDFSEEGLELKEIQRLEGHNDKVWSLAWNPTSTLLASCSGDKTVRIWQRSPSTSSWHCKAVLEETHTRTVRSCAWSPSGKLLATASFDATTAIWELIGDDFECVSTLEGHENEVKSVSWNASGSLLATCSRDKSVWIWEVQPGNEFECVSVLQGHTQDVKMVQWHPIMDVLFSCSYDNTVKIWAEDGDSDDWHCVQTLGNEAIDSLLKSNSCGLICKLDIEAAYDYSSKGLRQEDPFSSYFFVIVMETFNCLLKRAKVEGFLSRWQVRGNGRKGVDVSHLLFADDMLRVNLDKNKRKGGLGYGNLSLLNKAFLCKWSWCFAKQKGAFWRQVINRKYREEERGWCSSEVRGAYRVGLWKTFKKEGDSLSCKITFLVRNGVLVEEIWNHSLEGGCWAPHFPSGHTSTVWALSFNPEGDKMVTCSDDLTVKIWDTDSITMQAGEGYAPWKHLCTLSGYHDRTIFSVHWSREGIIATGAADDAITIF</sequence>
<dbReference type="SUPFAM" id="SSF50978">
    <property type="entry name" value="WD40 repeat-like"/>
    <property type="match status" value="1"/>
</dbReference>
<feature type="repeat" description="WD" evidence="4">
    <location>
        <begin position="107"/>
        <end position="148"/>
    </location>
</feature>
<keyword evidence="2" id="KW-0677">Repeat</keyword>
<dbReference type="GO" id="GO:0016226">
    <property type="term" value="P:iron-sulfur cluster assembly"/>
    <property type="evidence" value="ECO:0007669"/>
    <property type="project" value="UniProtKB-UniRule"/>
</dbReference>